<gene>
    <name evidence="3" type="ORF">TPAR_02786</name>
</gene>
<keyword evidence="2" id="KW-1133">Transmembrane helix</keyword>
<keyword evidence="2" id="KW-0472">Membrane</keyword>
<feature type="compositionally biased region" description="Basic and acidic residues" evidence="1">
    <location>
        <begin position="22"/>
        <end position="41"/>
    </location>
</feature>
<evidence type="ECO:0000313" key="3">
    <source>
        <dbReference type="EMBL" id="POR37014.1"/>
    </source>
</evidence>
<feature type="transmembrane region" description="Helical" evidence="2">
    <location>
        <begin position="186"/>
        <end position="206"/>
    </location>
</feature>
<accession>A0A2S4L3K7</accession>
<dbReference type="EMBL" id="PKSG01000280">
    <property type="protein sequence ID" value="POR37014.1"/>
    <property type="molecule type" value="Genomic_DNA"/>
</dbReference>
<proteinExistence type="predicted"/>
<name>A0A2S4L3K7_9HYPO</name>
<dbReference type="AlphaFoldDB" id="A0A2S4L3K7"/>
<feature type="transmembrane region" description="Helical" evidence="2">
    <location>
        <begin position="123"/>
        <end position="145"/>
    </location>
</feature>
<sequence>MARRDESGRGLLPDLPPTYTPTERDPDPAADKEASPLPPRPEDRALAHGIARVYGNASLFGLIRWLLSIAVLGSAGRVVAVGAGIPSVLPLAGYSIACASLNVLLVLAHSAMKPASPTTPRPAGWYVALLVASPVLWVAAVATGLDMIVLTKDHSSERDPDAITYCGKFASGPCHPDTDPTPVFKAAVFCTSFSFAALLSCIVQCYHLSKLKRDNFTPEEIRYVHDSAALQKALSMPTIKGSWRHGWKKGTNGG</sequence>
<keyword evidence="4" id="KW-1185">Reference proteome</keyword>
<keyword evidence="2" id="KW-0812">Transmembrane</keyword>
<dbReference type="Proteomes" id="UP000237481">
    <property type="component" value="Unassembled WGS sequence"/>
</dbReference>
<comment type="caution">
    <text evidence="3">The sequence shown here is derived from an EMBL/GenBank/DDBJ whole genome shotgun (WGS) entry which is preliminary data.</text>
</comment>
<feature type="transmembrane region" description="Helical" evidence="2">
    <location>
        <begin position="91"/>
        <end position="111"/>
    </location>
</feature>
<evidence type="ECO:0000313" key="4">
    <source>
        <dbReference type="Proteomes" id="UP000237481"/>
    </source>
</evidence>
<feature type="region of interest" description="Disordered" evidence="1">
    <location>
        <begin position="1"/>
        <end position="41"/>
    </location>
</feature>
<evidence type="ECO:0008006" key="5">
    <source>
        <dbReference type="Google" id="ProtNLM"/>
    </source>
</evidence>
<evidence type="ECO:0000256" key="1">
    <source>
        <dbReference type="SAM" id="MobiDB-lite"/>
    </source>
</evidence>
<organism evidence="3 4">
    <name type="scientific">Tolypocladium paradoxum</name>
    <dbReference type="NCBI Taxonomy" id="94208"/>
    <lineage>
        <taxon>Eukaryota</taxon>
        <taxon>Fungi</taxon>
        <taxon>Dikarya</taxon>
        <taxon>Ascomycota</taxon>
        <taxon>Pezizomycotina</taxon>
        <taxon>Sordariomycetes</taxon>
        <taxon>Hypocreomycetidae</taxon>
        <taxon>Hypocreales</taxon>
        <taxon>Ophiocordycipitaceae</taxon>
        <taxon>Tolypocladium</taxon>
    </lineage>
</organism>
<protein>
    <recommendedName>
        <fullName evidence="5">MARVEL domain-containing protein</fullName>
    </recommendedName>
</protein>
<feature type="transmembrane region" description="Helical" evidence="2">
    <location>
        <begin position="62"/>
        <end position="85"/>
    </location>
</feature>
<dbReference type="OrthoDB" id="4749694at2759"/>
<evidence type="ECO:0000256" key="2">
    <source>
        <dbReference type="SAM" id="Phobius"/>
    </source>
</evidence>
<reference evidence="3 4" key="1">
    <citation type="submission" date="2018-01" db="EMBL/GenBank/DDBJ databases">
        <title>Harnessing the power of phylogenomics to disentangle the directionality and signatures of interkingdom host jumping in the parasitic fungal genus Tolypocladium.</title>
        <authorList>
            <person name="Quandt C.A."/>
            <person name="Patterson W."/>
            <person name="Spatafora J.W."/>
        </authorList>
    </citation>
    <scope>NUCLEOTIDE SEQUENCE [LARGE SCALE GENOMIC DNA]</scope>
    <source>
        <strain evidence="3 4">NRBC 100945</strain>
    </source>
</reference>